<evidence type="ECO:0000313" key="2">
    <source>
        <dbReference type="Proteomes" id="UP001166286"/>
    </source>
</evidence>
<comment type="caution">
    <text evidence="1">The sequence shown here is derived from an EMBL/GenBank/DDBJ whole genome shotgun (WGS) entry which is preliminary data.</text>
</comment>
<dbReference type="InterPro" id="IPR052895">
    <property type="entry name" value="HetReg/Transcr_Mod"/>
</dbReference>
<keyword evidence="2" id="KW-1185">Reference proteome</keyword>
<protein>
    <recommendedName>
        <fullName evidence="3">Heterokaryon incompatibility domain-containing protein</fullName>
    </recommendedName>
</protein>
<proteinExistence type="predicted"/>
<name>A0AA39R3N6_9LECA</name>
<dbReference type="Proteomes" id="UP001166286">
    <property type="component" value="Unassembled WGS sequence"/>
</dbReference>
<dbReference type="PANTHER" id="PTHR24148">
    <property type="entry name" value="ANKYRIN REPEAT DOMAIN-CONTAINING PROTEIN 39 HOMOLOG-RELATED"/>
    <property type="match status" value="1"/>
</dbReference>
<organism evidence="1 2">
    <name type="scientific">Cladonia borealis</name>
    <dbReference type="NCBI Taxonomy" id="184061"/>
    <lineage>
        <taxon>Eukaryota</taxon>
        <taxon>Fungi</taxon>
        <taxon>Dikarya</taxon>
        <taxon>Ascomycota</taxon>
        <taxon>Pezizomycotina</taxon>
        <taxon>Lecanoromycetes</taxon>
        <taxon>OSLEUM clade</taxon>
        <taxon>Lecanoromycetidae</taxon>
        <taxon>Lecanorales</taxon>
        <taxon>Lecanorineae</taxon>
        <taxon>Cladoniaceae</taxon>
        <taxon>Cladonia</taxon>
    </lineage>
</organism>
<evidence type="ECO:0000313" key="1">
    <source>
        <dbReference type="EMBL" id="KAK0513481.1"/>
    </source>
</evidence>
<evidence type="ECO:0008006" key="3">
    <source>
        <dbReference type="Google" id="ProtNLM"/>
    </source>
</evidence>
<dbReference type="EMBL" id="JAFEKC020000008">
    <property type="protein sequence ID" value="KAK0513481.1"/>
    <property type="molecule type" value="Genomic_DNA"/>
</dbReference>
<dbReference type="AlphaFoldDB" id="A0AA39R3N6"/>
<dbReference type="PANTHER" id="PTHR24148:SF64">
    <property type="entry name" value="HETEROKARYON INCOMPATIBILITY DOMAIN-CONTAINING PROTEIN"/>
    <property type="match status" value="1"/>
</dbReference>
<accession>A0AA39R3N6</accession>
<reference evidence="1" key="1">
    <citation type="submission" date="2023-03" db="EMBL/GenBank/DDBJ databases">
        <title>Complete genome of Cladonia borealis.</title>
        <authorList>
            <person name="Park H."/>
        </authorList>
    </citation>
    <scope>NUCLEOTIDE SEQUENCE</scope>
    <source>
        <strain evidence="1">ANT050790</strain>
    </source>
</reference>
<gene>
    <name evidence="1" type="ORF">JMJ35_004467</name>
</gene>
<sequence>MARKALVVCGSHSIPWPRFESIIHRVASTELTLLLILDGARPQGVNTASVITDLQKAIVNAEPFELLEVLSCTSLLQATDPRDKLYSLLGVVAAARKGSPVEKPDYTISSDVLFKRTATSQLKEKGSLNLLSFVEHGNDITELVPSWVPRWSRSPAGRNAFAQYSTHFATTGSSKPVYRLAGNDCELAVSGLFLGFIKVTTVFLEIEDATDEKRDKFQFEGVSHDEDPALPEALRRTLICNMTMDGQLPGSEHDEIFEAFCECLRTLNSDPNSPKFDGWDAHDDAWVERQCRYADLYEQCLGCWNGGRAFCVTTKQRMGMVPRAAKEGDSICVFLGAKTPFVVRPAGNGKYRLVGECYVHALMSGEIMNIPGFDKKIEEIILI</sequence>
<dbReference type="Pfam" id="PF26639">
    <property type="entry name" value="Het-6_barrel"/>
    <property type="match status" value="1"/>
</dbReference>